<evidence type="ECO:0000313" key="7">
    <source>
        <dbReference type="Proteomes" id="UP000002051"/>
    </source>
</evidence>
<dbReference type="GO" id="GO:0044183">
    <property type="term" value="F:protein folding chaperone"/>
    <property type="evidence" value="ECO:0000318"/>
    <property type="project" value="GO_Central"/>
</dbReference>
<dbReference type="PRINTS" id="PR00301">
    <property type="entry name" value="HEATSHOCK70"/>
</dbReference>
<dbReference type="Proteomes" id="UP000002051">
    <property type="component" value="Chromosome 6"/>
</dbReference>
<dbReference type="GO" id="GO:0005524">
    <property type="term" value="F:ATP binding"/>
    <property type="evidence" value="ECO:0007669"/>
    <property type="project" value="UniProtKB-KW"/>
</dbReference>
<dbReference type="GO" id="GO:0005737">
    <property type="term" value="C:cytoplasm"/>
    <property type="evidence" value="ECO:0000318"/>
    <property type="project" value="GO_Central"/>
</dbReference>
<dbReference type="SUPFAM" id="SSF53067">
    <property type="entry name" value="Actin-like ATPase domain"/>
    <property type="match status" value="2"/>
</dbReference>
<dbReference type="GO" id="GO:0031072">
    <property type="term" value="F:heat shock protein binding"/>
    <property type="evidence" value="ECO:0000318"/>
    <property type="project" value="GO_Central"/>
</dbReference>
<dbReference type="AlphaFoldDB" id="A0A072UIU2"/>
<dbReference type="EMBL" id="CM001222">
    <property type="protein sequence ID" value="KEH25725.1"/>
    <property type="molecule type" value="Genomic_DNA"/>
</dbReference>
<dbReference type="EnsemblPlants" id="KEH25725">
    <property type="protein sequence ID" value="KEH25725"/>
    <property type="gene ID" value="MTR_6g033820"/>
</dbReference>
<evidence type="ECO:0000256" key="2">
    <source>
        <dbReference type="ARBA" id="ARBA00022741"/>
    </source>
</evidence>
<keyword evidence="3 4" id="KW-0067">ATP-binding</keyword>
<dbReference type="InterPro" id="IPR029048">
    <property type="entry name" value="HSP70_C_sf"/>
</dbReference>
<dbReference type="SUPFAM" id="SSF100920">
    <property type="entry name" value="Heat shock protein 70kD (HSP70), peptide-binding domain"/>
    <property type="match status" value="1"/>
</dbReference>
<dbReference type="InterPro" id="IPR043129">
    <property type="entry name" value="ATPase_NBD"/>
</dbReference>
<dbReference type="Gene3D" id="3.30.30.30">
    <property type="match status" value="1"/>
</dbReference>
<dbReference type="FunFam" id="3.90.640.10:FF:000002">
    <property type="entry name" value="Heat shock 70 kDa"/>
    <property type="match status" value="1"/>
</dbReference>
<evidence type="ECO:0000313" key="5">
    <source>
        <dbReference type="EMBL" id="KEH25725.1"/>
    </source>
</evidence>
<dbReference type="InterPro" id="IPR018181">
    <property type="entry name" value="Heat_shock_70_CS"/>
</dbReference>
<dbReference type="GO" id="GO:0016887">
    <property type="term" value="F:ATP hydrolysis activity"/>
    <property type="evidence" value="ECO:0000318"/>
    <property type="project" value="GO_Central"/>
</dbReference>
<dbReference type="PROSITE" id="PS00297">
    <property type="entry name" value="HSP70_1"/>
    <property type="match status" value="1"/>
</dbReference>
<evidence type="ECO:0000313" key="6">
    <source>
        <dbReference type="EnsemblPlants" id="KEH25725"/>
    </source>
</evidence>
<dbReference type="ExpressionAtlas" id="A0A072UIU2">
    <property type="expression patterns" value="differential"/>
</dbReference>
<dbReference type="Pfam" id="PF00012">
    <property type="entry name" value="HSP70"/>
    <property type="match status" value="1"/>
</dbReference>
<accession>A0A072UIU2</accession>
<dbReference type="Gene3D" id="1.20.1270.10">
    <property type="match status" value="1"/>
</dbReference>
<dbReference type="OrthoDB" id="1375608at2759"/>
<dbReference type="Gene3D" id="3.90.640.10">
    <property type="entry name" value="Actin, Chain A, domain 4"/>
    <property type="match status" value="1"/>
</dbReference>
<evidence type="ECO:0000256" key="1">
    <source>
        <dbReference type="ARBA" id="ARBA00007381"/>
    </source>
</evidence>
<reference evidence="6" key="3">
    <citation type="submission" date="2015-04" db="UniProtKB">
        <authorList>
            <consortium name="EnsemblPlants"/>
        </authorList>
    </citation>
    <scope>IDENTIFICATION</scope>
    <source>
        <strain evidence="6">cv. Jemalong A17</strain>
    </source>
</reference>
<organism evidence="5 7">
    <name type="scientific">Medicago truncatula</name>
    <name type="common">Barrel medic</name>
    <name type="synonym">Medicago tribuloides</name>
    <dbReference type="NCBI Taxonomy" id="3880"/>
    <lineage>
        <taxon>Eukaryota</taxon>
        <taxon>Viridiplantae</taxon>
        <taxon>Streptophyta</taxon>
        <taxon>Embryophyta</taxon>
        <taxon>Tracheophyta</taxon>
        <taxon>Spermatophyta</taxon>
        <taxon>Magnoliopsida</taxon>
        <taxon>eudicotyledons</taxon>
        <taxon>Gunneridae</taxon>
        <taxon>Pentapetalae</taxon>
        <taxon>rosids</taxon>
        <taxon>fabids</taxon>
        <taxon>Fabales</taxon>
        <taxon>Fabaceae</taxon>
        <taxon>Papilionoideae</taxon>
        <taxon>50 kb inversion clade</taxon>
        <taxon>NPAAA clade</taxon>
        <taxon>Hologalegina</taxon>
        <taxon>IRL clade</taxon>
        <taxon>Trifolieae</taxon>
        <taxon>Medicago</taxon>
    </lineage>
</organism>
<dbReference type="Gene3D" id="3.30.420.40">
    <property type="match status" value="2"/>
</dbReference>
<dbReference type="FunFam" id="3.30.420.40:FF:000026">
    <property type="entry name" value="Heat shock protein 70"/>
    <property type="match status" value="1"/>
</dbReference>
<dbReference type="GO" id="GO:0140662">
    <property type="term" value="F:ATP-dependent protein folding chaperone"/>
    <property type="evidence" value="ECO:0007669"/>
    <property type="project" value="InterPro"/>
</dbReference>
<dbReference type="PANTHER" id="PTHR19375">
    <property type="entry name" value="HEAT SHOCK PROTEIN 70KDA"/>
    <property type="match status" value="1"/>
</dbReference>
<dbReference type="KEGG" id="mtr:25495977"/>
<reference evidence="5 7" key="2">
    <citation type="journal article" date="2014" name="BMC Genomics">
        <title>An improved genome release (version Mt4.0) for the model legume Medicago truncatula.</title>
        <authorList>
            <person name="Tang H."/>
            <person name="Krishnakumar V."/>
            <person name="Bidwell S."/>
            <person name="Rosen B."/>
            <person name="Chan A."/>
            <person name="Zhou S."/>
            <person name="Gentzbittel L."/>
            <person name="Childs K.L."/>
            <person name="Yandell M."/>
            <person name="Gundlach H."/>
            <person name="Mayer K.F."/>
            <person name="Schwartz D.C."/>
            <person name="Town C.D."/>
        </authorList>
    </citation>
    <scope>GENOME REANNOTATION</scope>
    <source>
        <strain evidence="5">A17</strain>
        <strain evidence="6 7">cv. Jemalong A17</strain>
    </source>
</reference>
<dbReference type="GO" id="GO:0042026">
    <property type="term" value="P:protein refolding"/>
    <property type="evidence" value="ECO:0000318"/>
    <property type="project" value="GO_Central"/>
</dbReference>
<dbReference type="STRING" id="3880.A0A072UIU2"/>
<dbReference type="PROSITE" id="PS00329">
    <property type="entry name" value="HSP70_2"/>
    <property type="match status" value="1"/>
</dbReference>
<keyword evidence="7" id="KW-1185">Reference proteome</keyword>
<gene>
    <name evidence="6" type="primary">25495977</name>
    <name evidence="5" type="ordered locus">MTR_6g033820</name>
</gene>
<evidence type="ECO:0000256" key="4">
    <source>
        <dbReference type="RuleBase" id="RU003322"/>
    </source>
</evidence>
<proteinExistence type="inferred from homology"/>
<comment type="similarity">
    <text evidence="1 4">Belongs to the heat shock protein 70 family.</text>
</comment>
<protein>
    <submittedName>
        <fullName evidence="5">Heat shock cognate 70 kDa-like protein</fullName>
    </submittedName>
</protein>
<dbReference type="HOGENOM" id="CLU_005965_2_1_1"/>
<sequence>MSGRGKKVAIGIDLGTTYSCVAVCKNGEIDIIVNDLGKRTTPSFVAFKDSERMIGDAAFNIAASNPTNTIFDAKRLIGRKFSDPIVQSDVKLWPFKVIGDLNDKPMIVVNYNDEEKHFAAEEISSMVLVKMREIAETFLGSIVEDVVITVPAYFNDSQRQSTRDAGAIAGLNVLRILNEPTAAAIAYGLDLKPFNHGCRNVFIFDLGGGTLDVSVLTFENGDINVKATGGDTHLGGQDFDNAMVNHFVKEFLRKHKLDISGDPRAIRRLKTACERAKCTLSSNNKTDIEIDCLYKGEDFSSVISRGIFDNLSKSLFDRCMESVEKCIEDSGIVKSKIHDVVLVGGSTRIVKVQQRLIDFFGINKGSGTELCKNINVDEAVAYGAAVHAFIASGAICEKFQDLTLRDVNPLSLGINMKGDLMGVIIPRNTTIPTNREKSFTTAEDNLKVISIHVYEGERQITKDNNLLGAFEFEIPPRPKGVLHFVVNFQINDDGILDVSVTEKASGIDKRFKIVNDKGRLSQEEVDRMIREADKYKDEDMRHRKKVEARNALEMYAYNMREFINDPDISSKISSKEKANINNATDLVFKWLDVNVVAEQQDFEHYSSILSSVFDPIVIKMIKDEGHCVQEGTMVGHPVNKKKNRWLPLLAKYCFETVYAATTGDITGIVSSVMIDFIKS</sequence>
<dbReference type="InterPro" id="IPR013126">
    <property type="entry name" value="Hsp_70_fam"/>
</dbReference>
<name>A0A072UIU2_MEDTR</name>
<keyword evidence="2 4" id="KW-0547">Nucleotide-binding</keyword>
<dbReference type="FunFam" id="2.60.34.10:FF:000012">
    <property type="entry name" value="Heat shock 70 kDa protein"/>
    <property type="match status" value="1"/>
</dbReference>
<dbReference type="InterPro" id="IPR029047">
    <property type="entry name" value="HSP70_peptide-bd_sf"/>
</dbReference>
<evidence type="ECO:0000256" key="3">
    <source>
        <dbReference type="ARBA" id="ARBA00022840"/>
    </source>
</evidence>
<keyword evidence="5" id="KW-0346">Stress response</keyword>
<dbReference type="Gene3D" id="2.60.34.10">
    <property type="entry name" value="Substrate Binding Domain Of DNAk, Chain A, domain 1"/>
    <property type="match status" value="1"/>
</dbReference>
<reference evidence="5 7" key="1">
    <citation type="journal article" date="2011" name="Nature">
        <title>The Medicago genome provides insight into the evolution of rhizobial symbioses.</title>
        <authorList>
            <person name="Young N.D."/>
            <person name="Debelle F."/>
            <person name="Oldroyd G.E."/>
            <person name="Geurts R."/>
            <person name="Cannon S.B."/>
            <person name="Udvardi M.K."/>
            <person name="Benedito V.A."/>
            <person name="Mayer K.F."/>
            <person name="Gouzy J."/>
            <person name="Schoof H."/>
            <person name="Van de Peer Y."/>
            <person name="Proost S."/>
            <person name="Cook D.R."/>
            <person name="Meyers B.C."/>
            <person name="Spannagl M."/>
            <person name="Cheung F."/>
            <person name="De Mita S."/>
            <person name="Krishnakumar V."/>
            <person name="Gundlach H."/>
            <person name="Zhou S."/>
            <person name="Mudge J."/>
            <person name="Bharti A.K."/>
            <person name="Murray J.D."/>
            <person name="Naoumkina M.A."/>
            <person name="Rosen B."/>
            <person name="Silverstein K.A."/>
            <person name="Tang H."/>
            <person name="Rombauts S."/>
            <person name="Zhao P.X."/>
            <person name="Zhou P."/>
            <person name="Barbe V."/>
            <person name="Bardou P."/>
            <person name="Bechner M."/>
            <person name="Bellec A."/>
            <person name="Berger A."/>
            <person name="Berges H."/>
            <person name="Bidwell S."/>
            <person name="Bisseling T."/>
            <person name="Choisne N."/>
            <person name="Couloux A."/>
            <person name="Denny R."/>
            <person name="Deshpande S."/>
            <person name="Dai X."/>
            <person name="Doyle J.J."/>
            <person name="Dudez A.M."/>
            <person name="Farmer A.D."/>
            <person name="Fouteau S."/>
            <person name="Franken C."/>
            <person name="Gibelin C."/>
            <person name="Gish J."/>
            <person name="Goldstein S."/>
            <person name="Gonzalez A.J."/>
            <person name="Green P.J."/>
            <person name="Hallab A."/>
            <person name="Hartog M."/>
            <person name="Hua A."/>
            <person name="Humphray S.J."/>
            <person name="Jeong D.H."/>
            <person name="Jing Y."/>
            <person name="Jocker A."/>
            <person name="Kenton S.M."/>
            <person name="Kim D.J."/>
            <person name="Klee K."/>
            <person name="Lai H."/>
            <person name="Lang C."/>
            <person name="Lin S."/>
            <person name="Macmil S.L."/>
            <person name="Magdelenat G."/>
            <person name="Matthews L."/>
            <person name="McCorrison J."/>
            <person name="Monaghan E.L."/>
            <person name="Mun J.H."/>
            <person name="Najar F.Z."/>
            <person name="Nicholson C."/>
            <person name="Noirot C."/>
            <person name="O'Bleness M."/>
            <person name="Paule C.R."/>
            <person name="Poulain J."/>
            <person name="Prion F."/>
            <person name="Qin B."/>
            <person name="Qu C."/>
            <person name="Retzel E.F."/>
            <person name="Riddle C."/>
            <person name="Sallet E."/>
            <person name="Samain S."/>
            <person name="Samson N."/>
            <person name="Sanders I."/>
            <person name="Saurat O."/>
            <person name="Scarpelli C."/>
            <person name="Schiex T."/>
            <person name="Segurens B."/>
            <person name="Severin A.J."/>
            <person name="Sherrier D.J."/>
            <person name="Shi R."/>
            <person name="Sims S."/>
            <person name="Singer S.R."/>
            <person name="Sinharoy S."/>
            <person name="Sterck L."/>
            <person name="Viollet A."/>
            <person name="Wang B.B."/>
            <person name="Wang K."/>
            <person name="Wang M."/>
            <person name="Wang X."/>
            <person name="Warfsmann J."/>
            <person name="Weissenbach J."/>
            <person name="White D.D."/>
            <person name="White J.D."/>
            <person name="Wiley G.B."/>
            <person name="Wincker P."/>
            <person name="Xing Y."/>
            <person name="Yang L."/>
            <person name="Yao Z."/>
            <person name="Ying F."/>
            <person name="Zhai J."/>
            <person name="Zhou L."/>
            <person name="Zuber A."/>
            <person name="Denarie J."/>
            <person name="Dixon R.A."/>
            <person name="May G.D."/>
            <person name="Schwartz D.C."/>
            <person name="Rogers J."/>
            <person name="Quetier F."/>
            <person name="Town C.D."/>
            <person name="Roe B.A."/>
        </authorList>
    </citation>
    <scope>NUCLEOTIDE SEQUENCE [LARGE SCALE GENOMIC DNA]</scope>
    <source>
        <strain evidence="5">A17</strain>
        <strain evidence="6 7">cv. Jemalong A17</strain>
    </source>
</reference>
<dbReference type="SUPFAM" id="SSF100934">
    <property type="entry name" value="Heat shock protein 70kD (HSP70), C-terminal subdomain"/>
    <property type="match status" value="1"/>
</dbReference>
<dbReference type="FunFam" id="3.30.30.30:FF:000019">
    <property type="entry name" value="Heat shock 70 kDa protein"/>
    <property type="match status" value="1"/>
</dbReference>